<dbReference type="GO" id="GO:0001682">
    <property type="term" value="P:tRNA 5'-leader removal"/>
    <property type="evidence" value="ECO:0007669"/>
    <property type="project" value="UniProtKB-UniRule"/>
</dbReference>
<comment type="function">
    <text evidence="6">RNaseP catalyzes the removal of the 5'-leader sequence from pre-tRNA to produce the mature 5'-terminus. It can also cleave other RNA substrates such as 4.5S RNA. The protein component plays an auxiliary but essential role in vivo by binding to the 5'-leader sequence and broadening the substrate specificity of the ribozyme.</text>
</comment>
<comment type="catalytic activity">
    <reaction evidence="6">
        <text>Endonucleolytic cleavage of RNA, removing 5'-extranucleotides from tRNA precursor.</text>
        <dbReference type="EC" id="3.1.26.5"/>
    </reaction>
</comment>
<evidence type="ECO:0000256" key="2">
    <source>
        <dbReference type="ARBA" id="ARBA00022722"/>
    </source>
</evidence>
<dbReference type="KEGG" id="tae:TepiRe1_2851"/>
<dbReference type="NCBIfam" id="TIGR00188">
    <property type="entry name" value="rnpA"/>
    <property type="match status" value="1"/>
</dbReference>
<reference evidence="9" key="1">
    <citation type="journal article" date="2013" name="Genome Announc.">
        <title>First genome sequence of a syntrophic acetate-oxidizing bacterium, Tepidanaerobacter acetatoxydans strain Re1.</title>
        <authorList>
            <person name="Manzoor S."/>
            <person name="Bongcam-Rudloff E."/>
            <person name="Schnurer A."/>
            <person name="Muller B."/>
        </authorList>
    </citation>
    <scope>NUCLEOTIDE SEQUENCE [LARGE SCALE GENOMIC DNA]</scope>
    <source>
        <strain evidence="9">Re1</strain>
    </source>
</reference>
<evidence type="ECO:0000256" key="6">
    <source>
        <dbReference type="HAMAP-Rule" id="MF_00227"/>
    </source>
</evidence>
<keyword evidence="1 6" id="KW-0819">tRNA processing</keyword>
<organism evidence="8 9">
    <name type="scientific">Tepidanaerobacter acetatoxydans (strain DSM 21804 / JCM 16047 / Re1)</name>
    <dbReference type="NCBI Taxonomy" id="1209989"/>
    <lineage>
        <taxon>Bacteria</taxon>
        <taxon>Bacillati</taxon>
        <taxon>Bacillota</taxon>
        <taxon>Clostridia</taxon>
        <taxon>Thermosediminibacterales</taxon>
        <taxon>Tepidanaerobacteraceae</taxon>
        <taxon>Tepidanaerobacter</taxon>
    </lineage>
</organism>
<keyword evidence="3 6" id="KW-0255">Endonuclease</keyword>
<dbReference type="GO" id="GO:0030677">
    <property type="term" value="C:ribonuclease P complex"/>
    <property type="evidence" value="ECO:0007669"/>
    <property type="project" value="TreeGrafter"/>
</dbReference>
<dbReference type="HAMAP" id="MF_00227">
    <property type="entry name" value="RNase_P"/>
    <property type="match status" value="1"/>
</dbReference>
<dbReference type="GO" id="GO:0000049">
    <property type="term" value="F:tRNA binding"/>
    <property type="evidence" value="ECO:0007669"/>
    <property type="project" value="UniProtKB-UniRule"/>
</dbReference>
<dbReference type="eggNOG" id="COG0594">
    <property type="taxonomic scope" value="Bacteria"/>
</dbReference>
<dbReference type="GO" id="GO:0004526">
    <property type="term" value="F:ribonuclease P activity"/>
    <property type="evidence" value="ECO:0007669"/>
    <property type="project" value="UniProtKB-UniRule"/>
</dbReference>
<comment type="subunit">
    <text evidence="6">Consists of a catalytic RNA component (M1 or rnpB) and a protein subunit.</text>
</comment>
<keyword evidence="9" id="KW-1185">Reference proteome</keyword>
<dbReference type="Proteomes" id="UP000010802">
    <property type="component" value="Chromosome"/>
</dbReference>
<keyword evidence="2 6" id="KW-0540">Nuclease</keyword>
<gene>
    <name evidence="6 8" type="primary">rnpA</name>
    <name evidence="8" type="ordered locus">TEPIRE1_2851</name>
</gene>
<dbReference type="OrthoDB" id="9810867at2"/>
<dbReference type="HOGENOM" id="CLU_117179_9_0_9"/>
<evidence type="ECO:0000256" key="4">
    <source>
        <dbReference type="ARBA" id="ARBA00022801"/>
    </source>
</evidence>
<comment type="similarity">
    <text evidence="6">Belongs to the RnpA family.</text>
</comment>
<dbReference type="EMBL" id="HF563609">
    <property type="protein sequence ID" value="CDI41098.1"/>
    <property type="molecule type" value="Genomic_DNA"/>
</dbReference>
<dbReference type="STRING" id="1209989.TepRe1_2640"/>
<dbReference type="Pfam" id="PF00825">
    <property type="entry name" value="Ribonuclease_P"/>
    <property type="match status" value="1"/>
</dbReference>
<name>F4LV91_TEPAE</name>
<evidence type="ECO:0000256" key="3">
    <source>
        <dbReference type="ARBA" id="ARBA00022759"/>
    </source>
</evidence>
<dbReference type="SUPFAM" id="SSF54211">
    <property type="entry name" value="Ribosomal protein S5 domain 2-like"/>
    <property type="match status" value="1"/>
</dbReference>
<accession>F4LV91</accession>
<evidence type="ECO:0000313" key="9">
    <source>
        <dbReference type="Proteomes" id="UP000010802"/>
    </source>
</evidence>
<dbReference type="InterPro" id="IPR000100">
    <property type="entry name" value="RNase_P"/>
</dbReference>
<dbReference type="PANTHER" id="PTHR33992">
    <property type="entry name" value="RIBONUCLEASE P PROTEIN COMPONENT"/>
    <property type="match status" value="1"/>
</dbReference>
<proteinExistence type="inferred from homology"/>
<sequence>MRKSLRLTKNLEFINVYKSGRRFTNPFFTMYAKKNELGYSRLGVSVSKKVGNSVVRNKIKRRIKEIFRINYDFIKDGWDIVFSVKPPAAKLDYGSIEREIITLLKRGRIYSDKKVYNFNDTVL</sequence>
<dbReference type="InterPro" id="IPR014721">
    <property type="entry name" value="Ribsml_uS5_D2-typ_fold_subgr"/>
</dbReference>
<evidence type="ECO:0000256" key="1">
    <source>
        <dbReference type="ARBA" id="ARBA00022694"/>
    </source>
</evidence>
<dbReference type="EC" id="3.1.26.5" evidence="6 7"/>
<protein>
    <recommendedName>
        <fullName evidence="6 7">Ribonuclease P protein component</fullName>
        <shortName evidence="6">RNase P protein</shortName>
        <shortName evidence="6">RNaseP protein</shortName>
        <ecNumber evidence="6 7">3.1.26.5</ecNumber>
    </recommendedName>
    <alternativeName>
        <fullName evidence="6">Protein C5</fullName>
    </alternativeName>
</protein>
<dbReference type="RefSeq" id="WP_013779657.1">
    <property type="nucleotide sequence ID" value="NC_015519.1"/>
</dbReference>
<keyword evidence="4 6" id="KW-0378">Hydrolase</keyword>
<evidence type="ECO:0000256" key="5">
    <source>
        <dbReference type="ARBA" id="ARBA00022884"/>
    </source>
</evidence>
<dbReference type="GO" id="GO:0042781">
    <property type="term" value="F:3'-tRNA processing endoribonuclease activity"/>
    <property type="evidence" value="ECO:0007669"/>
    <property type="project" value="TreeGrafter"/>
</dbReference>
<dbReference type="AlphaFoldDB" id="F4LV91"/>
<dbReference type="Gene3D" id="3.30.230.10">
    <property type="match status" value="1"/>
</dbReference>
<dbReference type="PANTHER" id="PTHR33992:SF1">
    <property type="entry name" value="RIBONUCLEASE P PROTEIN COMPONENT"/>
    <property type="match status" value="1"/>
</dbReference>
<evidence type="ECO:0000313" key="8">
    <source>
        <dbReference type="EMBL" id="CDI41098.1"/>
    </source>
</evidence>
<dbReference type="KEGG" id="tep:TepRe1_2640"/>
<keyword evidence="5 6" id="KW-0694">RNA-binding</keyword>
<dbReference type="InterPro" id="IPR020568">
    <property type="entry name" value="Ribosomal_Su5_D2-typ_SF"/>
</dbReference>
<evidence type="ECO:0000256" key="7">
    <source>
        <dbReference type="NCBIfam" id="TIGR00188"/>
    </source>
</evidence>